<dbReference type="InterPro" id="IPR049051">
    <property type="entry name" value="nSTAND2"/>
</dbReference>
<feature type="domain" description="Novel STAND NTPase 2" evidence="5">
    <location>
        <begin position="554"/>
        <end position="779"/>
    </location>
</feature>
<dbReference type="SUPFAM" id="SSF52540">
    <property type="entry name" value="P-loop containing nucleoside triphosphate hydrolases"/>
    <property type="match status" value="2"/>
</dbReference>
<dbReference type="PANTHER" id="PTHR30483:SF6">
    <property type="entry name" value="PERIPLASMIC BINDING PROTEIN OF ABC TRANSPORTER FOR NATURAL AMINO ACIDS"/>
    <property type="match status" value="1"/>
</dbReference>
<keyword evidence="3" id="KW-0802">TPR repeat</keyword>
<comment type="caution">
    <text evidence="6">The sequence shown here is derived from an EMBL/GenBank/DDBJ whole genome shotgun (WGS) entry which is preliminary data.</text>
</comment>
<feature type="repeat" description="TPR" evidence="3">
    <location>
        <begin position="422"/>
        <end position="455"/>
    </location>
</feature>
<protein>
    <submittedName>
        <fullName evidence="6">ABC transporter substrate-binding protein</fullName>
    </submittedName>
</protein>
<sequence length="1508" mass="171490">MAAAKVPRNPYIIGGPIDHHTLIFGRETLFNFIEHNLKQGVQVIFLFGQRRIGKSSVIKHIPHFVAQDKFAFVSFDLNDLKQKSQSSLGALLHYIGKEIVDYLERDSQTVKLPSVTELETDTDIFSLNLLPKIYQKLGDKYLVWLLDEFDVLSEEQADTLPQDWCFYYYLQSLIQKHEKLFLIPVVGRNLGDMPDLHGLFNHPPFKEIGLLDELSTKRLITEPAQGVLEYEPDAIQAILELSLGNPYFTQIICFALFGRARDLQNWKVSREDVESIVNKAIELAEAGLVWFWEGLSIPERVIFSAVAEAQRVALKNQQLPKDPLTLLKSYGVIQTEQLVQAGKRLATEGLLDDTGHRVKVELVRRWLVQRHPLRQEIWQLERLEQQEVNPLSDEATKLHQQGKKRNALTVYEQILKINPNHFRSIVALADGYLEVEDFDKAVELYTRTYQVDPISNKEGLLRALQASGQKLITQREFTRANEQFNRILEIEPDNLAVKEKLGKDYGWFESRGRIRNPYIIGRPIVERELFFGRESLFGFIEDNLRQNVKFILLHGQRRIGKSSVLRQIPNFFSGQEFQEFVFINFDLQDKASFSLGQVLHSLYTDIFHHLVEEYKLIADVRLTRPLEEELETNPDIFSQTFLIQVYQELGDKKLVLLLDEFDVLSGDRPSSAEDHFFPYLQMLIERHEKLFIITVAGRNLGDLPRLLSLFGRAPYQEIGLLDELSAQRLITRPAQGRLEYDQDAIQAILELSAGHPYFTQIICDVLFRKARGENRFNVTRADVEDIVDQAIVNAEGGLDWFWQGLPTLEQVVFSAVAEAQEIANSEKQRVPEEPLTLLKKYGVTQTDSLIQASERLARNDKGFLDNIGRRVKVELVRRWLVQRHPLRQEILQLQTLEQQEVNQLWEQATQLRQQGKRRNAQARYEQILEINPNHFSTVAALAEVYLEVEEFDLAVELYERADQVDPNRYKDRLVLALQKSGQKLMNQREFTQADAQFNRVLEIEPDNQAALEKLREINQELGGLVEKNQTTINPITRFKRKQIRLRSLVVAGIALIIGIGFVDRWITPCSAGEQKVFGIGCGADLSRISRGERTLFPKINNSDRDKGIEAFKQGNYSQAAEFFKKSVAANRNDPELLIYYNNAQARQQPGSPLTLATVVPVNNAESTAQEMLRGVALAQHQFNEKGGFNGRLLEIAIANDGNETDKSKQVAQELVKDSSVLGVIGHNSSDATKVAIDKYEKAGLPIVSPTSTSTFLSSDVFFRTVPSNAASGKMLAEYAKNSLGLNKIEIFYNLNSLYSNSMREELTKYFEILGGKVVRNIDLTDPKLDAQTEVVKSIFITQYQAQAVVLFPENQQQDTSIALKIAIAKADLMARSPNANKRGLKLLGGNTLYKQETLDEGGTSVEGLILVVPWFRGAPQSQNFARTAAQQWGGEVSWRTATSFDATQAFIEALKYPNPSRLKVVQRLRQINLLPSETSGEPLQFNEGDRQGKPILVKVEGGKFVYLN</sequence>
<feature type="repeat" description="TPR" evidence="3">
    <location>
        <begin position="935"/>
        <end position="968"/>
    </location>
</feature>
<dbReference type="CDD" id="cd06268">
    <property type="entry name" value="PBP1_ABC_transporter_LIVBP-like"/>
    <property type="match status" value="1"/>
</dbReference>
<evidence type="ECO:0000313" key="6">
    <source>
        <dbReference type="EMBL" id="MBD2778562.1"/>
    </source>
</evidence>
<keyword evidence="7" id="KW-1185">Reference proteome</keyword>
<reference evidence="6" key="1">
    <citation type="submission" date="2020-09" db="EMBL/GenBank/DDBJ databases">
        <title>Iningainema tapete sp. nov. (Scytonemataceae, Cyanobacteria) from greenhouses in central Florida (USA) produces two types of nodularin with biosynthetic potential for microcystin-LR and anabaenopeptins.</title>
        <authorList>
            <person name="Berthold D.E."/>
            <person name="Lefler F.W."/>
            <person name="Huang I.-S."/>
            <person name="Abdulla H."/>
            <person name="Zimba P.V."/>
            <person name="Laughinghouse H.D. IV."/>
        </authorList>
    </citation>
    <scope>NUCLEOTIDE SEQUENCE</scope>
    <source>
        <strain evidence="6">BLCCT55</strain>
    </source>
</reference>
<dbReference type="RefSeq" id="WP_190838397.1">
    <property type="nucleotide sequence ID" value="NZ_CAWPPI010000128.1"/>
</dbReference>
<evidence type="ECO:0000256" key="1">
    <source>
        <dbReference type="ARBA" id="ARBA00010062"/>
    </source>
</evidence>
<dbReference type="InterPro" id="IPR019734">
    <property type="entry name" value="TPR_rpt"/>
</dbReference>
<keyword evidence="2" id="KW-0732">Signal</keyword>
<feature type="repeat" description="TPR" evidence="3">
    <location>
        <begin position="974"/>
        <end position="1007"/>
    </location>
</feature>
<feature type="repeat" description="TPR" evidence="3">
    <location>
        <begin position="461"/>
        <end position="494"/>
    </location>
</feature>
<dbReference type="Proteomes" id="UP000629098">
    <property type="component" value="Unassembled WGS sequence"/>
</dbReference>
<evidence type="ECO:0000259" key="5">
    <source>
        <dbReference type="Pfam" id="PF20702"/>
    </source>
</evidence>
<dbReference type="SMART" id="SM00028">
    <property type="entry name" value="TPR"/>
    <property type="match status" value="7"/>
</dbReference>
<evidence type="ECO:0000313" key="7">
    <source>
        <dbReference type="Proteomes" id="UP000629098"/>
    </source>
</evidence>
<gene>
    <name evidence="6" type="ORF">ICL16_42610</name>
</gene>
<evidence type="ECO:0000259" key="4">
    <source>
        <dbReference type="Pfam" id="PF13458"/>
    </source>
</evidence>
<dbReference type="SUPFAM" id="SSF48452">
    <property type="entry name" value="TPR-like"/>
    <property type="match status" value="2"/>
</dbReference>
<evidence type="ECO:0000256" key="2">
    <source>
        <dbReference type="ARBA" id="ARBA00022729"/>
    </source>
</evidence>
<dbReference type="Gene3D" id="1.25.40.10">
    <property type="entry name" value="Tetratricopeptide repeat domain"/>
    <property type="match status" value="2"/>
</dbReference>
<proteinExistence type="inferred from homology"/>
<dbReference type="PROSITE" id="PS50005">
    <property type="entry name" value="TPR"/>
    <property type="match status" value="4"/>
</dbReference>
<feature type="domain" description="Leucine-binding protein" evidence="4">
    <location>
        <begin position="1165"/>
        <end position="1491"/>
    </location>
</feature>
<dbReference type="EMBL" id="JACXAE010000128">
    <property type="protein sequence ID" value="MBD2778562.1"/>
    <property type="molecule type" value="Genomic_DNA"/>
</dbReference>
<dbReference type="Pfam" id="PF13458">
    <property type="entry name" value="Peripla_BP_6"/>
    <property type="match status" value="1"/>
</dbReference>
<dbReference type="InterPro" id="IPR028082">
    <property type="entry name" value="Peripla_BP_I"/>
</dbReference>
<dbReference type="Pfam" id="PF14559">
    <property type="entry name" value="TPR_19"/>
    <property type="match status" value="1"/>
</dbReference>
<dbReference type="InterPro" id="IPR051010">
    <property type="entry name" value="BCAA_transport"/>
</dbReference>
<organism evidence="6 7">
    <name type="scientific">Iningainema tapete BLCC-T55</name>
    <dbReference type="NCBI Taxonomy" id="2748662"/>
    <lineage>
        <taxon>Bacteria</taxon>
        <taxon>Bacillati</taxon>
        <taxon>Cyanobacteriota</taxon>
        <taxon>Cyanophyceae</taxon>
        <taxon>Nostocales</taxon>
        <taxon>Scytonemataceae</taxon>
        <taxon>Iningainema tapete</taxon>
    </lineage>
</organism>
<dbReference type="Gene3D" id="3.40.50.300">
    <property type="entry name" value="P-loop containing nucleotide triphosphate hydrolases"/>
    <property type="match status" value="2"/>
</dbReference>
<comment type="similarity">
    <text evidence="1">Belongs to the leucine-binding protein family.</text>
</comment>
<dbReference type="InterPro" id="IPR027417">
    <property type="entry name" value="P-loop_NTPase"/>
</dbReference>
<dbReference type="SUPFAM" id="SSF53822">
    <property type="entry name" value="Periplasmic binding protein-like I"/>
    <property type="match status" value="1"/>
</dbReference>
<dbReference type="InterPro" id="IPR028081">
    <property type="entry name" value="Leu-bd"/>
</dbReference>
<evidence type="ECO:0000256" key="3">
    <source>
        <dbReference type="PROSITE-ProRule" id="PRU00339"/>
    </source>
</evidence>
<dbReference type="Pfam" id="PF20702">
    <property type="entry name" value="nSTAND2"/>
    <property type="match status" value="1"/>
</dbReference>
<dbReference type="PANTHER" id="PTHR30483">
    <property type="entry name" value="LEUCINE-SPECIFIC-BINDING PROTEIN"/>
    <property type="match status" value="1"/>
</dbReference>
<accession>A0A8J7BZW0</accession>
<dbReference type="InterPro" id="IPR011990">
    <property type="entry name" value="TPR-like_helical_dom_sf"/>
</dbReference>
<dbReference type="Gene3D" id="3.40.50.2300">
    <property type="match status" value="2"/>
</dbReference>
<name>A0A8J7BZW0_9CYAN</name>